<evidence type="ECO:0000313" key="3">
    <source>
        <dbReference type="Proteomes" id="UP000030651"/>
    </source>
</evidence>
<dbReference type="EMBL" id="KI912110">
    <property type="protein sequence ID" value="ETS85591.1"/>
    <property type="molecule type" value="Genomic_DNA"/>
</dbReference>
<evidence type="ECO:0000259" key="1">
    <source>
        <dbReference type="Pfam" id="PF06985"/>
    </source>
</evidence>
<dbReference type="OrthoDB" id="194358at2759"/>
<gene>
    <name evidence="2" type="ORF">PFICI_03616</name>
</gene>
<dbReference type="InterPro" id="IPR010730">
    <property type="entry name" value="HET"/>
</dbReference>
<dbReference type="AlphaFoldDB" id="W3XK23"/>
<dbReference type="Pfam" id="PF23397">
    <property type="entry name" value="DUF7104"/>
    <property type="match status" value="2"/>
</dbReference>
<dbReference type="InterPro" id="IPR052895">
    <property type="entry name" value="HetReg/Transcr_Mod"/>
</dbReference>
<dbReference type="RefSeq" id="XP_007830388.1">
    <property type="nucleotide sequence ID" value="XM_007832197.1"/>
</dbReference>
<evidence type="ECO:0000313" key="2">
    <source>
        <dbReference type="EMBL" id="ETS85591.1"/>
    </source>
</evidence>
<dbReference type="HOGENOM" id="CLU_004184_9_0_1"/>
<organism evidence="2 3">
    <name type="scientific">Pestalotiopsis fici (strain W106-1 / CGMCC3.15140)</name>
    <dbReference type="NCBI Taxonomy" id="1229662"/>
    <lineage>
        <taxon>Eukaryota</taxon>
        <taxon>Fungi</taxon>
        <taxon>Dikarya</taxon>
        <taxon>Ascomycota</taxon>
        <taxon>Pezizomycotina</taxon>
        <taxon>Sordariomycetes</taxon>
        <taxon>Xylariomycetidae</taxon>
        <taxon>Amphisphaeriales</taxon>
        <taxon>Sporocadaceae</taxon>
        <taxon>Pestalotiopsis</taxon>
    </lineage>
</organism>
<dbReference type="InParanoid" id="W3XK23"/>
<name>W3XK23_PESFW</name>
<dbReference type="PANTHER" id="PTHR24148:SF78">
    <property type="entry name" value="HETEROKARYON INCOMPATIBILITY DOMAIN-CONTAINING PROTEIN"/>
    <property type="match status" value="1"/>
</dbReference>
<dbReference type="eggNOG" id="ENOG502SJHN">
    <property type="taxonomic scope" value="Eukaryota"/>
</dbReference>
<protein>
    <recommendedName>
        <fullName evidence="1">Heterokaryon incompatibility domain-containing protein</fullName>
    </recommendedName>
</protein>
<sequence>MDLYRYQPLPSDLSRPIRLLQILPSKEEQAPMHCRLILFDLQDPEGLRIGNHLYEALSLNWGYSEETKTVSIESDSLFIEEGLHAALSRLRHRDIERLMWIDAICINHEDEEEVALQVQYMAEIYARASRVVAWLDEMTGDHQTDSKMRKENHQALHAIASAASGMSLQSGRSNDDYEMAMNLCLGAWFRRVWVLQEVTVARNVTFMCQSIEINSHALCLGVRAILDDRPPYSLPGIIHRIEAGTLRLEPAVNSSGEFTSQCHPLSDLLEVSRPHEALDCRDKVYALLGISSDAPPGLVPDYNISWADLFSQIVRSMLFKDVEVTTREDFPLALIRGKVSWVGEVTRLQLSDVWHNQLEITVQPFPQTSNKDREWTFHLPVTARPVMPGDIVCELRNAPHPLILRLHKDFCEIIWIAITAIHCNALWSRFATSIPPRKYYDPIFLTWNWDMKAAVGKAASRRFFLRQYLKEQGFSKRQPMYARDLYLLGTIYARLGRIDNAIEPFQMQIVKSAQVSKSVGFCSLDSMFWLSSLYNLRGGDGDDQLSAYWSIVLSSFDRGKDFEELNEIRRVELASMPDEGPVWFLLESQGEHTNVTEGVVAAAAANEKAGEGIMRVLLDFKGDTLPITDLVIKTATRNNQSGSKIMTLLLNHELQQLIITNDVLRESCIDVRLLLLGWEGRPFTIAYDIATVIVSLYEIHFDNKSFDARQLLTLFVKRHAGPIVVDIGFIHIIADLESQGAEYPWDHRHSSLCYDILDTLLGWEGDEITITEDASRTAKDCFPSFWDVDMADAT</sequence>
<dbReference type="Gene3D" id="1.20.5.340">
    <property type="match status" value="1"/>
</dbReference>
<proteinExistence type="predicted"/>
<dbReference type="PANTHER" id="PTHR24148">
    <property type="entry name" value="ANKYRIN REPEAT DOMAIN-CONTAINING PROTEIN 39 HOMOLOG-RELATED"/>
    <property type="match status" value="1"/>
</dbReference>
<dbReference type="InterPro" id="IPR055530">
    <property type="entry name" value="DUF7104"/>
</dbReference>
<dbReference type="Pfam" id="PF06985">
    <property type="entry name" value="HET"/>
    <property type="match status" value="1"/>
</dbReference>
<dbReference type="KEGG" id="pfy:PFICI_03616"/>
<accession>W3XK23</accession>
<feature type="domain" description="Heterokaryon incompatibility" evidence="1">
    <location>
        <begin position="54"/>
        <end position="197"/>
    </location>
</feature>
<keyword evidence="3" id="KW-1185">Reference proteome</keyword>
<dbReference type="OMA" id="ICINHED"/>
<dbReference type="GeneID" id="19268629"/>
<reference evidence="3" key="1">
    <citation type="journal article" date="2015" name="BMC Genomics">
        <title>Genomic and transcriptomic analysis of the endophytic fungus Pestalotiopsis fici reveals its lifestyle and high potential for synthesis of natural products.</title>
        <authorList>
            <person name="Wang X."/>
            <person name="Zhang X."/>
            <person name="Liu L."/>
            <person name="Xiang M."/>
            <person name="Wang W."/>
            <person name="Sun X."/>
            <person name="Che Y."/>
            <person name="Guo L."/>
            <person name="Liu G."/>
            <person name="Guo L."/>
            <person name="Wang C."/>
            <person name="Yin W.B."/>
            <person name="Stadler M."/>
            <person name="Zhang X."/>
            <person name="Liu X."/>
        </authorList>
    </citation>
    <scope>NUCLEOTIDE SEQUENCE [LARGE SCALE GENOMIC DNA]</scope>
    <source>
        <strain evidence="3">W106-1 / CGMCC3.15140</strain>
    </source>
</reference>
<dbReference type="Proteomes" id="UP000030651">
    <property type="component" value="Unassembled WGS sequence"/>
</dbReference>